<evidence type="ECO:0000256" key="2">
    <source>
        <dbReference type="SAM" id="Phobius"/>
    </source>
</evidence>
<feature type="region of interest" description="Disordered" evidence="1">
    <location>
        <begin position="112"/>
        <end position="132"/>
    </location>
</feature>
<dbReference type="EMBL" id="WURB01000037">
    <property type="protein sequence ID" value="MXQ14516.1"/>
    <property type="molecule type" value="Genomic_DNA"/>
</dbReference>
<keyword evidence="2" id="KW-0812">Transmembrane</keyword>
<organism evidence="3 4">
    <name type="scientific">Microvirga makkahensis</name>
    <dbReference type="NCBI Taxonomy" id="1128670"/>
    <lineage>
        <taxon>Bacteria</taxon>
        <taxon>Pseudomonadati</taxon>
        <taxon>Pseudomonadota</taxon>
        <taxon>Alphaproteobacteria</taxon>
        <taxon>Hyphomicrobiales</taxon>
        <taxon>Methylobacteriaceae</taxon>
        <taxon>Microvirga</taxon>
    </lineage>
</organism>
<reference evidence="3 4" key="1">
    <citation type="submission" date="2019-12" db="EMBL/GenBank/DDBJ databases">
        <authorList>
            <person name="Yuan C.-G."/>
        </authorList>
    </citation>
    <scope>NUCLEOTIDE SEQUENCE [LARGE SCALE GENOMIC DNA]</scope>
    <source>
        <strain evidence="3 4">KCTC 23863</strain>
    </source>
</reference>
<proteinExistence type="predicted"/>
<protein>
    <submittedName>
        <fullName evidence="3">Uncharacterized protein</fullName>
    </submittedName>
</protein>
<feature type="transmembrane region" description="Helical" evidence="2">
    <location>
        <begin position="50"/>
        <end position="68"/>
    </location>
</feature>
<evidence type="ECO:0000313" key="3">
    <source>
        <dbReference type="EMBL" id="MXQ14516.1"/>
    </source>
</evidence>
<evidence type="ECO:0000313" key="4">
    <source>
        <dbReference type="Proteomes" id="UP000436483"/>
    </source>
</evidence>
<keyword evidence="2" id="KW-0472">Membrane</keyword>
<evidence type="ECO:0000256" key="1">
    <source>
        <dbReference type="SAM" id="MobiDB-lite"/>
    </source>
</evidence>
<gene>
    <name evidence="3" type="ORF">GR328_24305</name>
</gene>
<keyword evidence="2" id="KW-1133">Transmembrane helix</keyword>
<accession>A0A7X3MWF6</accession>
<sequence length="132" mass="14447">MRDCRYGAAVIGLGIFGLPAAVPIDLFFITMTGNRGKDIAPGKPIPETMLLGWAIMIMAMMIGLIFSGPTLDITVWPEFTAVVPHRLGRRVVNDIRAASRRGRELVYGINEADPRPSSFPTDLRGRAGPVRR</sequence>
<name>A0A7X3MWF6_9HYPH</name>
<dbReference type="AlphaFoldDB" id="A0A7X3MWF6"/>
<keyword evidence="4" id="KW-1185">Reference proteome</keyword>
<dbReference type="RefSeq" id="WP_160888239.1">
    <property type="nucleotide sequence ID" value="NZ_WURB01000037.1"/>
</dbReference>
<feature type="transmembrane region" description="Helical" evidence="2">
    <location>
        <begin position="6"/>
        <end position="29"/>
    </location>
</feature>
<comment type="caution">
    <text evidence="3">The sequence shown here is derived from an EMBL/GenBank/DDBJ whole genome shotgun (WGS) entry which is preliminary data.</text>
</comment>
<dbReference type="Proteomes" id="UP000436483">
    <property type="component" value="Unassembled WGS sequence"/>
</dbReference>
<reference evidence="3 4" key="2">
    <citation type="submission" date="2020-01" db="EMBL/GenBank/DDBJ databases">
        <title>Microvirga sp. nov., an arsenate reduction bacterium isolated from Tibet hotspring sediments.</title>
        <authorList>
            <person name="Xian W.-D."/>
            <person name="Li W.-J."/>
        </authorList>
    </citation>
    <scope>NUCLEOTIDE SEQUENCE [LARGE SCALE GENOMIC DNA]</scope>
    <source>
        <strain evidence="3 4">KCTC 23863</strain>
    </source>
</reference>